<proteinExistence type="predicted"/>
<dbReference type="SMART" id="SM00503">
    <property type="entry name" value="SynN"/>
    <property type="match status" value="1"/>
</dbReference>
<dbReference type="InterPro" id="IPR023586">
    <property type="entry name" value="Ile-tRNA-ligase_type2"/>
</dbReference>
<dbReference type="Proteomes" id="UP001408789">
    <property type="component" value="Unassembled WGS sequence"/>
</dbReference>
<dbReference type="GO" id="GO:0015031">
    <property type="term" value="P:protein transport"/>
    <property type="evidence" value="ECO:0007669"/>
    <property type="project" value="UniProtKB-KW"/>
</dbReference>
<dbReference type="InterPro" id="IPR010989">
    <property type="entry name" value="SNARE"/>
</dbReference>
<gene>
    <name evidence="4" type="ORF">SSX86_024857</name>
</gene>
<evidence type="ECO:0000256" key="2">
    <source>
        <dbReference type="SAM" id="MobiDB-lite"/>
    </source>
</evidence>
<dbReference type="AlphaFoldDB" id="A0AAP0CI53"/>
<dbReference type="Pfam" id="PF19302">
    <property type="entry name" value="DUF5915"/>
    <property type="match status" value="1"/>
</dbReference>
<name>A0AAP0CI53_9ASTR</name>
<dbReference type="Pfam" id="PF14523">
    <property type="entry name" value="Syntaxin_2"/>
    <property type="match status" value="1"/>
</dbReference>
<protein>
    <recommendedName>
        <fullName evidence="3">Syntaxin N-terminal domain-containing protein</fullName>
    </recommendedName>
</protein>
<accession>A0AAP0CI53</accession>
<sequence length="357" mass="39217">MTVKLILTRIRVSAIRASNSTGTLSAWSALEAAGSGPGDLTSAWSALEAAGSGPVEATGTHPSYRSSIIPLIPHKTRLHIGQLVKDTSEKLKQASETDHRAEVSASKKITDAKLAKDFQAVLKEFQKAQRLAAERETTYSPSIPQPIHSSRNEDGEMDSSSGRSPEQRALLYCNHLVEFALQFLLEELNVKSVVPCNDPLKYSSLRAKPDFSVLGKRLGKSMRVVVEVVKAMSQEDILSFEKTGEITIASHCLKLSDIKIVRGFKRPSGDVLVIIDLQRDDSLFEAGFAREHRLRAGNDSNSAQISFVCRLSEAYLYRCCCGIEDTKLQLLKIMMDMKQGYAYGVDVRNKDQGGVGQ</sequence>
<dbReference type="InterPro" id="IPR006011">
    <property type="entry name" value="Syntaxin_N"/>
</dbReference>
<comment type="caution">
    <text evidence="4">The sequence shown here is derived from an EMBL/GenBank/DDBJ whole genome shotgun (WGS) entry which is preliminary data.</text>
</comment>
<dbReference type="FunFam" id="1.20.58.70:FF:000063">
    <property type="entry name" value="Syntaxin"/>
    <property type="match status" value="1"/>
</dbReference>
<keyword evidence="1" id="KW-0653">Protein transport</keyword>
<dbReference type="PANTHER" id="PTHR42780">
    <property type="entry name" value="SOLEUCYL-TRNA SYNTHETASE"/>
    <property type="match status" value="1"/>
</dbReference>
<keyword evidence="1" id="KW-0813">Transport</keyword>
<dbReference type="GO" id="GO:0006428">
    <property type="term" value="P:isoleucyl-tRNA aminoacylation"/>
    <property type="evidence" value="ECO:0007669"/>
    <property type="project" value="TreeGrafter"/>
</dbReference>
<reference evidence="4 5" key="1">
    <citation type="submission" date="2024-04" db="EMBL/GenBank/DDBJ databases">
        <title>The reference genome of an endangered Asteraceae, Deinandra increscens subsp. villosa, native to the Central Coast of California.</title>
        <authorList>
            <person name="Guilliams M."/>
            <person name="Hasenstab-Lehman K."/>
            <person name="Meyer R."/>
            <person name="Mcevoy S."/>
        </authorList>
    </citation>
    <scope>NUCLEOTIDE SEQUENCE [LARGE SCALE GENOMIC DNA]</scope>
    <source>
        <tissue evidence="4">Leaf</tissue>
    </source>
</reference>
<evidence type="ECO:0000256" key="1">
    <source>
        <dbReference type="ARBA" id="ARBA00022927"/>
    </source>
</evidence>
<dbReference type="GO" id="GO:0016020">
    <property type="term" value="C:membrane"/>
    <property type="evidence" value="ECO:0007669"/>
    <property type="project" value="InterPro"/>
</dbReference>
<dbReference type="EMBL" id="JBCNJP010000025">
    <property type="protein sequence ID" value="KAK9053783.1"/>
    <property type="molecule type" value="Genomic_DNA"/>
</dbReference>
<organism evidence="4 5">
    <name type="scientific">Deinandra increscens subsp. villosa</name>
    <dbReference type="NCBI Taxonomy" id="3103831"/>
    <lineage>
        <taxon>Eukaryota</taxon>
        <taxon>Viridiplantae</taxon>
        <taxon>Streptophyta</taxon>
        <taxon>Embryophyta</taxon>
        <taxon>Tracheophyta</taxon>
        <taxon>Spermatophyta</taxon>
        <taxon>Magnoliopsida</taxon>
        <taxon>eudicotyledons</taxon>
        <taxon>Gunneridae</taxon>
        <taxon>Pentapetalae</taxon>
        <taxon>asterids</taxon>
        <taxon>campanulids</taxon>
        <taxon>Asterales</taxon>
        <taxon>Asteraceae</taxon>
        <taxon>Asteroideae</taxon>
        <taxon>Heliantheae alliance</taxon>
        <taxon>Madieae</taxon>
        <taxon>Madiinae</taxon>
        <taxon>Deinandra</taxon>
    </lineage>
</organism>
<feature type="domain" description="Syntaxin N-terminal" evidence="3">
    <location>
        <begin position="21"/>
        <end position="137"/>
    </location>
</feature>
<dbReference type="GO" id="GO:0004822">
    <property type="term" value="F:isoleucine-tRNA ligase activity"/>
    <property type="evidence" value="ECO:0007669"/>
    <property type="project" value="InterPro"/>
</dbReference>
<feature type="region of interest" description="Disordered" evidence="2">
    <location>
        <begin position="133"/>
        <end position="164"/>
    </location>
</feature>
<dbReference type="SUPFAM" id="SSF47661">
    <property type="entry name" value="t-snare proteins"/>
    <property type="match status" value="1"/>
</dbReference>
<dbReference type="PANTHER" id="PTHR42780:SF1">
    <property type="entry name" value="ISOLEUCINE--TRNA LIGASE, CYTOPLASMIC"/>
    <property type="match status" value="1"/>
</dbReference>
<evidence type="ECO:0000259" key="3">
    <source>
        <dbReference type="SMART" id="SM00503"/>
    </source>
</evidence>
<keyword evidence="5" id="KW-1185">Reference proteome</keyword>
<dbReference type="Gene3D" id="1.20.58.70">
    <property type="match status" value="1"/>
</dbReference>
<evidence type="ECO:0000313" key="4">
    <source>
        <dbReference type="EMBL" id="KAK9053783.1"/>
    </source>
</evidence>
<dbReference type="GO" id="GO:0016192">
    <property type="term" value="P:vesicle-mediated transport"/>
    <property type="evidence" value="ECO:0007669"/>
    <property type="project" value="InterPro"/>
</dbReference>
<evidence type="ECO:0000313" key="5">
    <source>
        <dbReference type="Proteomes" id="UP001408789"/>
    </source>
</evidence>